<keyword evidence="4" id="KW-1185">Reference proteome</keyword>
<dbReference type="InterPro" id="IPR035437">
    <property type="entry name" value="SNase_OB-fold_sf"/>
</dbReference>
<organism evidence="3 4">
    <name type="scientific">Lactuca sativa</name>
    <name type="common">Garden lettuce</name>
    <dbReference type="NCBI Taxonomy" id="4236"/>
    <lineage>
        <taxon>Eukaryota</taxon>
        <taxon>Viridiplantae</taxon>
        <taxon>Streptophyta</taxon>
        <taxon>Embryophyta</taxon>
        <taxon>Tracheophyta</taxon>
        <taxon>Spermatophyta</taxon>
        <taxon>Magnoliopsida</taxon>
        <taxon>eudicotyledons</taxon>
        <taxon>Gunneridae</taxon>
        <taxon>Pentapetalae</taxon>
        <taxon>asterids</taxon>
        <taxon>campanulids</taxon>
        <taxon>Asterales</taxon>
        <taxon>Asteraceae</taxon>
        <taxon>Cichorioideae</taxon>
        <taxon>Cichorieae</taxon>
        <taxon>Lactucinae</taxon>
        <taxon>Lactuca</taxon>
    </lineage>
</organism>
<accession>A0A9R1XPW1</accession>
<protein>
    <recommendedName>
        <fullName evidence="2">TNase-like domain-containing protein</fullName>
    </recommendedName>
</protein>
<dbReference type="AlphaFoldDB" id="A0A9R1XPW1"/>
<dbReference type="Gene3D" id="2.40.50.90">
    <property type="match status" value="1"/>
</dbReference>
<dbReference type="Proteomes" id="UP000235145">
    <property type="component" value="Unassembled WGS sequence"/>
</dbReference>
<comment type="caution">
    <text evidence="3">The sequence shown here is derived from an EMBL/GenBank/DDBJ whole genome shotgun (WGS) entry which is preliminary data.</text>
</comment>
<dbReference type="InterPro" id="IPR016071">
    <property type="entry name" value="Staphylococal_nuclease_OB-fold"/>
</dbReference>
<dbReference type="PANTHER" id="PTHR12302:SF2">
    <property type="entry name" value="STAPHYLOCOCCAL NUCLEASE DOMAIN-CONTAINING PROTEIN 1"/>
    <property type="match status" value="1"/>
</dbReference>
<dbReference type="SUPFAM" id="SSF50199">
    <property type="entry name" value="Staphylococcal nuclease"/>
    <property type="match status" value="1"/>
</dbReference>
<dbReference type="Pfam" id="PF00565">
    <property type="entry name" value="SNase"/>
    <property type="match status" value="1"/>
</dbReference>
<feature type="region of interest" description="Disordered" evidence="1">
    <location>
        <begin position="74"/>
        <end position="103"/>
    </location>
</feature>
<gene>
    <name evidence="3" type="ORF">LSAT_V11C300140990</name>
</gene>
<dbReference type="PROSITE" id="PS50830">
    <property type="entry name" value="TNASE_3"/>
    <property type="match status" value="1"/>
</dbReference>
<name>A0A9R1XPW1_LACSA</name>
<feature type="domain" description="TNase-like" evidence="2">
    <location>
        <begin position="10"/>
        <end position="144"/>
    </location>
</feature>
<evidence type="ECO:0000313" key="3">
    <source>
        <dbReference type="EMBL" id="KAJ0217504.1"/>
    </source>
</evidence>
<evidence type="ECO:0000256" key="1">
    <source>
        <dbReference type="SAM" id="MobiDB-lite"/>
    </source>
</evidence>
<dbReference type="EMBL" id="NBSK02000003">
    <property type="protein sequence ID" value="KAJ0217504.1"/>
    <property type="molecule type" value="Genomic_DNA"/>
</dbReference>
<evidence type="ECO:0000259" key="2">
    <source>
        <dbReference type="PROSITE" id="PS50830"/>
    </source>
</evidence>
<proteinExistence type="predicted"/>
<sequence>MALLASNKGKPMEAIVEQVRDGSSLLVYLLPEFQFVQVFVARIQVPHASFSANIFYLINIYLRIYMYLIKVPSEKKNGENNNSDSRGPLRSAKRISASSSFNEVSPDPFGREAKHFTEIRVLNRDVRIVLEGVDKFSNLIGSVY</sequence>
<reference evidence="3 4" key="1">
    <citation type="journal article" date="2017" name="Nat. Commun.">
        <title>Genome assembly with in vitro proximity ligation data and whole-genome triplication in lettuce.</title>
        <authorList>
            <person name="Reyes-Chin-Wo S."/>
            <person name="Wang Z."/>
            <person name="Yang X."/>
            <person name="Kozik A."/>
            <person name="Arikit S."/>
            <person name="Song C."/>
            <person name="Xia L."/>
            <person name="Froenicke L."/>
            <person name="Lavelle D.O."/>
            <person name="Truco M.J."/>
            <person name="Xia R."/>
            <person name="Zhu S."/>
            <person name="Xu C."/>
            <person name="Xu H."/>
            <person name="Xu X."/>
            <person name="Cox K."/>
            <person name="Korf I."/>
            <person name="Meyers B.C."/>
            <person name="Michelmore R.W."/>
        </authorList>
    </citation>
    <scope>NUCLEOTIDE SEQUENCE [LARGE SCALE GENOMIC DNA]</scope>
    <source>
        <strain evidence="4">cv. Salinas</strain>
        <tissue evidence="3">Seedlings</tissue>
    </source>
</reference>
<evidence type="ECO:0000313" key="4">
    <source>
        <dbReference type="Proteomes" id="UP000235145"/>
    </source>
</evidence>
<dbReference type="PANTHER" id="PTHR12302">
    <property type="entry name" value="EBNA2 BINDING PROTEIN P100"/>
    <property type="match status" value="1"/>
</dbReference>